<sequence>MIALAHAATPGAGLILSSRPGGGSSLPTLASMAGVTAC</sequence>
<dbReference type="AlphaFoldDB" id="A0A6J4V0Q5"/>
<name>A0A6J4V0Q5_9BACT</name>
<protein>
    <submittedName>
        <fullName evidence="1">Uncharacterized protein</fullName>
    </submittedName>
</protein>
<evidence type="ECO:0000313" key="1">
    <source>
        <dbReference type="EMBL" id="CAA9566094.1"/>
    </source>
</evidence>
<proteinExistence type="predicted"/>
<gene>
    <name evidence="1" type="ORF">AVDCRST_MAG33-2068</name>
</gene>
<reference evidence="1" key="1">
    <citation type="submission" date="2020-02" db="EMBL/GenBank/DDBJ databases">
        <authorList>
            <person name="Meier V. D."/>
        </authorList>
    </citation>
    <scope>NUCLEOTIDE SEQUENCE</scope>
    <source>
        <strain evidence="1">AVDCRST_MAG33</strain>
    </source>
</reference>
<organism evidence="1">
    <name type="scientific">uncultured Thermomicrobiales bacterium</name>
    <dbReference type="NCBI Taxonomy" id="1645740"/>
    <lineage>
        <taxon>Bacteria</taxon>
        <taxon>Pseudomonadati</taxon>
        <taxon>Thermomicrobiota</taxon>
        <taxon>Thermomicrobia</taxon>
        <taxon>Thermomicrobiales</taxon>
        <taxon>environmental samples</taxon>
    </lineage>
</organism>
<accession>A0A6J4V0Q5</accession>
<dbReference type="EMBL" id="CADCWK010000231">
    <property type="protein sequence ID" value="CAA9566094.1"/>
    <property type="molecule type" value="Genomic_DNA"/>
</dbReference>